<accession>A0ABQ2V5E6</accession>
<evidence type="ECO:0000313" key="3">
    <source>
        <dbReference type="Proteomes" id="UP000649573"/>
    </source>
</evidence>
<keyword evidence="3" id="KW-1185">Reference proteome</keyword>
<comment type="caution">
    <text evidence="2">The sequence shown here is derived from an EMBL/GenBank/DDBJ whole genome shotgun (WGS) entry which is preliminary data.</text>
</comment>
<sequence length="318" mass="34227">MLIEHLRERSDLGVISATALKSLGVSNPWRRCEPGGPWQRMHPGVVLLHNGPPTRDQQVTAALLRAGPGAVLTGAEACRRHGLPASGTEIHVLVPNSARGSGALILERAAPMPASTDVGGFPVVSADRAVVDACRLLRSADSATALVAAAIQKGRCTPESLAAEARTNRYGTKLVRAVLKELGRAQSVAERDARRLSRRIRLTTPHWNVTIADADGQIIGRPDAWFDDVGLAWEIDSKAFHFGPRDYERTLARNSRYAAAGILVLQTLPARLRDTPDAVARELKKAHRAAAARPRPPVRIVPLDHPAASGDPPQKSKR</sequence>
<evidence type="ECO:0008006" key="4">
    <source>
        <dbReference type="Google" id="ProtNLM"/>
    </source>
</evidence>
<evidence type="ECO:0000256" key="1">
    <source>
        <dbReference type="SAM" id="MobiDB-lite"/>
    </source>
</evidence>
<protein>
    <recommendedName>
        <fullName evidence="4">Transcriptional regulator, AbiEi antitoxin, Type IV TA system</fullName>
    </recommendedName>
</protein>
<organism evidence="2 3">
    <name type="scientific">Lentzea flava</name>
    <dbReference type="NCBI Taxonomy" id="103732"/>
    <lineage>
        <taxon>Bacteria</taxon>
        <taxon>Bacillati</taxon>
        <taxon>Actinomycetota</taxon>
        <taxon>Actinomycetes</taxon>
        <taxon>Pseudonocardiales</taxon>
        <taxon>Pseudonocardiaceae</taxon>
        <taxon>Lentzea</taxon>
    </lineage>
</organism>
<gene>
    <name evidence="2" type="ORF">GCM10010178_67060</name>
</gene>
<reference evidence="3" key="1">
    <citation type="journal article" date="2019" name="Int. J. Syst. Evol. Microbiol.">
        <title>The Global Catalogue of Microorganisms (GCM) 10K type strain sequencing project: providing services to taxonomists for standard genome sequencing and annotation.</title>
        <authorList>
            <consortium name="The Broad Institute Genomics Platform"/>
            <consortium name="The Broad Institute Genome Sequencing Center for Infectious Disease"/>
            <person name="Wu L."/>
            <person name="Ma J."/>
        </authorList>
    </citation>
    <scope>NUCLEOTIDE SEQUENCE [LARGE SCALE GENOMIC DNA]</scope>
    <source>
        <strain evidence="3">JCM 3296</strain>
    </source>
</reference>
<feature type="region of interest" description="Disordered" evidence="1">
    <location>
        <begin position="285"/>
        <end position="318"/>
    </location>
</feature>
<dbReference type="EMBL" id="BMRE01000040">
    <property type="protein sequence ID" value="GGU65745.1"/>
    <property type="molecule type" value="Genomic_DNA"/>
</dbReference>
<evidence type="ECO:0000313" key="2">
    <source>
        <dbReference type="EMBL" id="GGU65745.1"/>
    </source>
</evidence>
<dbReference type="Proteomes" id="UP000649573">
    <property type="component" value="Unassembled WGS sequence"/>
</dbReference>
<proteinExistence type="predicted"/>
<name>A0ABQ2V5E6_9PSEU</name>
<dbReference type="RefSeq" id="WP_189257762.1">
    <property type="nucleotide sequence ID" value="NZ_BMRE01000040.1"/>
</dbReference>